<feature type="region of interest" description="Disordered" evidence="1">
    <location>
        <begin position="128"/>
        <end position="152"/>
    </location>
</feature>
<proteinExistence type="predicted"/>
<evidence type="ECO:0000313" key="2">
    <source>
        <dbReference type="EMBL" id="OQP86018.1"/>
    </source>
</evidence>
<comment type="caution">
    <text evidence="2">The sequence shown here is derived from an EMBL/GenBank/DDBJ whole genome shotgun (WGS) entry which is preliminary data.</text>
</comment>
<feature type="compositionally biased region" description="Basic residues" evidence="1">
    <location>
        <begin position="141"/>
        <end position="152"/>
    </location>
</feature>
<evidence type="ECO:0000256" key="1">
    <source>
        <dbReference type="SAM" id="MobiDB-lite"/>
    </source>
</evidence>
<dbReference type="RefSeq" id="WP_081176492.1">
    <property type="nucleotide sequence ID" value="NZ_MSPX01000010.1"/>
</dbReference>
<dbReference type="Proteomes" id="UP000192652">
    <property type="component" value="Unassembled WGS sequence"/>
</dbReference>
<keyword evidence="3" id="KW-1185">Reference proteome</keyword>
<gene>
    <name evidence="2" type="ORF">BTR14_13120</name>
</gene>
<protein>
    <recommendedName>
        <fullName evidence="4">Tail assembly chaperone</fullName>
    </recommendedName>
</protein>
<evidence type="ECO:0008006" key="4">
    <source>
        <dbReference type="Google" id="ProtNLM"/>
    </source>
</evidence>
<name>A0ABX3PD77_9HYPH</name>
<evidence type="ECO:0000313" key="3">
    <source>
        <dbReference type="Proteomes" id="UP000192652"/>
    </source>
</evidence>
<feature type="compositionally biased region" description="Low complexity" evidence="1">
    <location>
        <begin position="128"/>
        <end position="139"/>
    </location>
</feature>
<dbReference type="EMBL" id="MSPX01000010">
    <property type="protein sequence ID" value="OQP86018.1"/>
    <property type="molecule type" value="Genomic_DNA"/>
</dbReference>
<reference evidence="2 3" key="1">
    <citation type="journal article" date="2017" name="Antonie Van Leeuwenhoek">
        <title>Rhizobium rhizosphaerae sp. nov., a novel species isolated from rice rhizosphere.</title>
        <authorList>
            <person name="Zhao J.J."/>
            <person name="Zhang J."/>
            <person name="Zhang R.J."/>
            <person name="Zhang C.W."/>
            <person name="Yin H.Q."/>
            <person name="Zhang X.X."/>
        </authorList>
    </citation>
    <scope>NUCLEOTIDE SEQUENCE [LARGE SCALE GENOMIC DNA]</scope>
    <source>
        <strain evidence="2 3">RD15</strain>
    </source>
</reference>
<organism evidence="2 3">
    <name type="scientific">Xaviernesmea rhizosphaerae</name>
    <dbReference type="NCBI Taxonomy" id="1672749"/>
    <lineage>
        <taxon>Bacteria</taxon>
        <taxon>Pseudomonadati</taxon>
        <taxon>Pseudomonadota</taxon>
        <taxon>Alphaproteobacteria</taxon>
        <taxon>Hyphomicrobiales</taxon>
        <taxon>Rhizobiaceae</taxon>
        <taxon>Rhizobium/Agrobacterium group</taxon>
        <taxon>Xaviernesmea</taxon>
    </lineage>
</organism>
<sequence length="152" mass="17073">MVDLSVFDRLQAIQEEGREFPIFNAAGDPTEIKIKVFGPDSKAQRDAKNEAERYLTGIRASGREPSDAESETYVIMRLRAAVGGWSNLEDENGAPLPFTRDNAEMLLRRFPIVHDQVKFFASTRTLFSDTETTTSTEKPPATKRAKPRPKRG</sequence>
<accession>A0ABX3PD77</accession>